<comment type="caution">
    <text evidence="1">The sequence shown here is derived from an EMBL/GenBank/DDBJ whole genome shotgun (WGS) entry which is preliminary data.</text>
</comment>
<dbReference type="AlphaFoldDB" id="A0A8X6WYZ0"/>
<keyword evidence="2" id="KW-1185">Reference proteome</keyword>
<dbReference type="Proteomes" id="UP000886998">
    <property type="component" value="Unassembled WGS sequence"/>
</dbReference>
<proteinExistence type="predicted"/>
<sequence length="96" mass="10488">MLDGFRANVPVLQTPSLDPHFAGNDTSRKVSVLPPSARLSDTAFQHLSSHFGALTRTQGFDGGRGCAWDIQTHTNSFTEQRKGVSPVRERPLKLIG</sequence>
<name>A0A8X6WYZ0_9ARAC</name>
<dbReference type="EMBL" id="BMAV01003302">
    <property type="protein sequence ID" value="GFY42771.1"/>
    <property type="molecule type" value="Genomic_DNA"/>
</dbReference>
<evidence type="ECO:0000313" key="2">
    <source>
        <dbReference type="Proteomes" id="UP000886998"/>
    </source>
</evidence>
<evidence type="ECO:0000313" key="1">
    <source>
        <dbReference type="EMBL" id="GFY42771.1"/>
    </source>
</evidence>
<reference evidence="1" key="1">
    <citation type="submission" date="2020-08" db="EMBL/GenBank/DDBJ databases">
        <title>Multicomponent nature underlies the extraordinary mechanical properties of spider dragline silk.</title>
        <authorList>
            <person name="Kono N."/>
            <person name="Nakamura H."/>
            <person name="Mori M."/>
            <person name="Yoshida Y."/>
            <person name="Ohtoshi R."/>
            <person name="Malay A.D."/>
            <person name="Moran D.A.P."/>
            <person name="Tomita M."/>
            <person name="Numata K."/>
            <person name="Arakawa K."/>
        </authorList>
    </citation>
    <scope>NUCLEOTIDE SEQUENCE</scope>
</reference>
<gene>
    <name evidence="1" type="ORF">TNIN_91861</name>
</gene>
<protein>
    <submittedName>
        <fullName evidence="1">Uncharacterized protein</fullName>
    </submittedName>
</protein>
<organism evidence="1 2">
    <name type="scientific">Trichonephila inaurata madagascariensis</name>
    <dbReference type="NCBI Taxonomy" id="2747483"/>
    <lineage>
        <taxon>Eukaryota</taxon>
        <taxon>Metazoa</taxon>
        <taxon>Ecdysozoa</taxon>
        <taxon>Arthropoda</taxon>
        <taxon>Chelicerata</taxon>
        <taxon>Arachnida</taxon>
        <taxon>Araneae</taxon>
        <taxon>Araneomorphae</taxon>
        <taxon>Entelegynae</taxon>
        <taxon>Araneoidea</taxon>
        <taxon>Nephilidae</taxon>
        <taxon>Trichonephila</taxon>
        <taxon>Trichonephila inaurata</taxon>
    </lineage>
</organism>
<accession>A0A8X6WYZ0</accession>